<reference evidence="5" key="1">
    <citation type="submission" date="2018-05" db="EMBL/GenBank/DDBJ databases">
        <authorList>
            <person name="Lanie J.A."/>
            <person name="Ng W.-L."/>
            <person name="Kazmierczak K.M."/>
            <person name="Andrzejewski T.M."/>
            <person name="Davidsen T.M."/>
            <person name="Wayne K.J."/>
            <person name="Tettelin H."/>
            <person name="Glass J.I."/>
            <person name="Rusch D."/>
            <person name="Podicherti R."/>
            <person name="Tsui H.-C.T."/>
            <person name="Winkler M.E."/>
        </authorList>
    </citation>
    <scope>NUCLEOTIDE SEQUENCE</scope>
</reference>
<dbReference type="GO" id="GO:0005737">
    <property type="term" value="C:cytoplasm"/>
    <property type="evidence" value="ECO:0007669"/>
    <property type="project" value="UniProtKB-SubCell"/>
</dbReference>
<dbReference type="PANTHER" id="PTHR33705">
    <property type="entry name" value="PHOSPHOCARRIER PROTEIN HPR"/>
    <property type="match status" value="1"/>
</dbReference>
<dbReference type="Pfam" id="PF00381">
    <property type="entry name" value="PTS-HPr"/>
    <property type="match status" value="1"/>
</dbReference>
<keyword evidence="3" id="KW-0598">Phosphotransferase system</keyword>
<feature type="non-terminal residue" evidence="5">
    <location>
        <position position="58"/>
    </location>
</feature>
<dbReference type="Gene3D" id="3.30.1340.10">
    <property type="entry name" value="HPr-like"/>
    <property type="match status" value="1"/>
</dbReference>
<dbReference type="AlphaFoldDB" id="A0A382XVB4"/>
<gene>
    <name evidence="5" type="ORF">METZ01_LOCUS427901</name>
</gene>
<protein>
    <recommendedName>
        <fullName evidence="4">HPr domain-containing protein</fullName>
    </recommendedName>
</protein>
<proteinExistence type="predicted"/>
<sequence>MIGKTVVVTNRLGIHARPATVFVQAAAKFQADIFLSKGDVSRVNGKSIMGVMMLAAEQ</sequence>
<dbReference type="InterPro" id="IPR001020">
    <property type="entry name" value="PTS_HPr_His_P_site"/>
</dbReference>
<dbReference type="PROSITE" id="PS00369">
    <property type="entry name" value="PTS_HPR_HIS"/>
    <property type="match status" value="1"/>
</dbReference>
<dbReference type="InterPro" id="IPR050399">
    <property type="entry name" value="HPr"/>
</dbReference>
<comment type="subcellular location">
    <subcellularLocation>
        <location evidence="1">Cytoplasm</location>
    </subcellularLocation>
</comment>
<dbReference type="PRINTS" id="PR00107">
    <property type="entry name" value="PHOSPHOCPHPR"/>
</dbReference>
<feature type="domain" description="HPr" evidence="4">
    <location>
        <begin position="1"/>
        <end position="58"/>
    </location>
</feature>
<organism evidence="5">
    <name type="scientific">marine metagenome</name>
    <dbReference type="NCBI Taxonomy" id="408172"/>
    <lineage>
        <taxon>unclassified sequences</taxon>
        <taxon>metagenomes</taxon>
        <taxon>ecological metagenomes</taxon>
    </lineage>
</organism>
<name>A0A382XVB4_9ZZZZ</name>
<evidence type="ECO:0000313" key="5">
    <source>
        <dbReference type="EMBL" id="SVD75047.1"/>
    </source>
</evidence>
<dbReference type="PANTHER" id="PTHR33705:SF2">
    <property type="entry name" value="PHOSPHOCARRIER PROTEIN NPR"/>
    <property type="match status" value="1"/>
</dbReference>
<evidence type="ECO:0000256" key="1">
    <source>
        <dbReference type="ARBA" id="ARBA00004496"/>
    </source>
</evidence>
<dbReference type="GO" id="GO:0009401">
    <property type="term" value="P:phosphoenolpyruvate-dependent sugar phosphotransferase system"/>
    <property type="evidence" value="ECO:0007669"/>
    <property type="project" value="UniProtKB-KW"/>
</dbReference>
<keyword evidence="2" id="KW-0963">Cytoplasm</keyword>
<evidence type="ECO:0000256" key="2">
    <source>
        <dbReference type="ARBA" id="ARBA00022490"/>
    </source>
</evidence>
<evidence type="ECO:0000259" key="4">
    <source>
        <dbReference type="PROSITE" id="PS51350"/>
    </source>
</evidence>
<dbReference type="CDD" id="cd00367">
    <property type="entry name" value="PTS-HPr_like"/>
    <property type="match status" value="1"/>
</dbReference>
<dbReference type="EMBL" id="UINC01170813">
    <property type="protein sequence ID" value="SVD75047.1"/>
    <property type="molecule type" value="Genomic_DNA"/>
</dbReference>
<dbReference type="InterPro" id="IPR035895">
    <property type="entry name" value="HPr-like_sf"/>
</dbReference>
<dbReference type="NCBIfam" id="TIGR01003">
    <property type="entry name" value="PTS_HPr_family"/>
    <property type="match status" value="1"/>
</dbReference>
<evidence type="ECO:0000256" key="3">
    <source>
        <dbReference type="ARBA" id="ARBA00022683"/>
    </source>
</evidence>
<accession>A0A382XVB4</accession>
<dbReference type="InterPro" id="IPR000032">
    <property type="entry name" value="HPr-like"/>
</dbReference>
<dbReference type="PROSITE" id="PS51350">
    <property type="entry name" value="PTS_HPR_DOM"/>
    <property type="match status" value="1"/>
</dbReference>
<dbReference type="SUPFAM" id="SSF55594">
    <property type="entry name" value="HPr-like"/>
    <property type="match status" value="1"/>
</dbReference>